<sequence length="677" mass="71225">MMQRTSLMLLTLALVAAACTSTSDQPPAPETTTSRVDARDTSTPTSTAAPGDTTTTTIAGLIITEAESVDPSGTDALLQQDRDANDGTLSLEMSLDLFASIYGPLPGVTSTITELRPGDGSLAIRSVLANWDELDLATQDAVSSALAPGQRAETIALAGEVTAIRAQSDTSLGAATEAAEVARIVIEEQLGRPLGVPLTISVFDSPIGGDNVLADATPMRSGVATGSGAVDGCSIRVFPPSEGTLLETTMSHEVYHCYQFTSLPNISQVLRSQDWIIEGQAQWVGAEVGGVGATTEWWFHRWITSPATSLFTLDYAAVGFYWVLETAGIDLWQAMPKMIGQRNRAAVETTGADPEDIWQLALTSMIRKGVSPQLDLPADWDFTPVDVPWIGMRARIDVSPTSPFEQSRPHTAFSRTGTLEASLEGDVVRIQTDGAVGAFAFEGGGPTTTTNGAYDQEFCLNEDGTGCTCQAAGPLPKGTDTVAIGLAIVDPATTSLRITTRDVTPDDQLGFSDGEWEGTFFSPGIGITIESVTALKEQGDSRFTLSVRDGVVTGTFTAVDNIEAEVPPDGTGMPGGSGQLRTVTEGILAGSPCNPSFAARSISSVGTVTVAGMAVPLVFDNTYTNDPVPSDWVFNEAGPDKVEGRIINTVFPTLEASFPVEFTSDVDLGFIAFRISP</sequence>
<feature type="compositionally biased region" description="Low complexity" evidence="1">
    <location>
        <begin position="41"/>
        <end position="53"/>
    </location>
</feature>
<evidence type="ECO:0000313" key="2">
    <source>
        <dbReference type="EMBL" id="VAV99034.1"/>
    </source>
</evidence>
<protein>
    <submittedName>
        <fullName evidence="2">Uncharacterized protein</fullName>
    </submittedName>
</protein>
<proteinExistence type="predicted"/>
<feature type="region of interest" description="Disordered" evidence="1">
    <location>
        <begin position="21"/>
        <end position="53"/>
    </location>
</feature>
<accession>A0A3B0RYQ4</accession>
<name>A0A3B0RYQ4_9ZZZZ</name>
<organism evidence="2">
    <name type="scientific">hydrothermal vent metagenome</name>
    <dbReference type="NCBI Taxonomy" id="652676"/>
    <lineage>
        <taxon>unclassified sequences</taxon>
        <taxon>metagenomes</taxon>
        <taxon>ecological metagenomes</taxon>
    </lineage>
</organism>
<gene>
    <name evidence="2" type="ORF">MNBD_ACTINO01-1074</name>
</gene>
<dbReference type="PROSITE" id="PS51257">
    <property type="entry name" value="PROKAR_LIPOPROTEIN"/>
    <property type="match status" value="1"/>
</dbReference>
<dbReference type="AlphaFoldDB" id="A0A3B0RYQ4"/>
<reference evidence="2" key="1">
    <citation type="submission" date="2018-06" db="EMBL/GenBank/DDBJ databases">
        <authorList>
            <person name="Zhirakovskaya E."/>
        </authorList>
    </citation>
    <scope>NUCLEOTIDE SEQUENCE</scope>
</reference>
<dbReference type="EMBL" id="UOEI01000249">
    <property type="protein sequence ID" value="VAV99034.1"/>
    <property type="molecule type" value="Genomic_DNA"/>
</dbReference>
<evidence type="ECO:0000256" key="1">
    <source>
        <dbReference type="SAM" id="MobiDB-lite"/>
    </source>
</evidence>